<dbReference type="Proteomes" id="UP001575105">
    <property type="component" value="Unassembled WGS sequence"/>
</dbReference>
<gene>
    <name evidence="1" type="ORF">ACERK3_09280</name>
</gene>
<dbReference type="RefSeq" id="WP_425345412.1">
    <property type="nucleotide sequence ID" value="NZ_JBGUBD010000005.1"/>
</dbReference>
<dbReference type="SUPFAM" id="SSF48208">
    <property type="entry name" value="Six-hairpin glycosidases"/>
    <property type="match status" value="1"/>
</dbReference>
<protein>
    <submittedName>
        <fullName evidence="1">Uncharacterized protein</fullName>
    </submittedName>
</protein>
<evidence type="ECO:0000313" key="1">
    <source>
        <dbReference type="EMBL" id="MFA9478486.1"/>
    </source>
</evidence>
<dbReference type="EMBL" id="JBGUBD010000005">
    <property type="protein sequence ID" value="MFA9478486.1"/>
    <property type="molecule type" value="Genomic_DNA"/>
</dbReference>
<evidence type="ECO:0000313" key="2">
    <source>
        <dbReference type="Proteomes" id="UP001575105"/>
    </source>
</evidence>
<proteinExistence type="predicted"/>
<accession>A0ABV4U4F8</accession>
<comment type="caution">
    <text evidence="1">The sequence shown here is derived from an EMBL/GenBank/DDBJ whole genome shotgun (WGS) entry which is preliminary data.</text>
</comment>
<reference evidence="1 2" key="1">
    <citation type="submission" date="2024-08" db="EMBL/GenBank/DDBJ databases">
        <title>Whole-genome sequencing of halo(alkali)philic microorganisms from hypersaline lakes.</title>
        <authorList>
            <person name="Sorokin D.Y."/>
            <person name="Merkel A.Y."/>
            <person name="Messina E."/>
            <person name="Yakimov M."/>
        </authorList>
    </citation>
    <scope>NUCLEOTIDE SEQUENCE [LARGE SCALE GENOMIC DNA]</scope>
    <source>
        <strain evidence="1 2">AB-hyl4</strain>
    </source>
</reference>
<dbReference type="InterPro" id="IPR008928">
    <property type="entry name" value="6-hairpin_glycosidase_sf"/>
</dbReference>
<keyword evidence="2" id="KW-1185">Reference proteome</keyword>
<name>A0ABV4U4F8_9BACT</name>
<organism evidence="1 2">
    <name type="scientific">Natronomicrosphaera hydrolytica</name>
    <dbReference type="NCBI Taxonomy" id="3242702"/>
    <lineage>
        <taxon>Bacteria</taxon>
        <taxon>Pseudomonadati</taxon>
        <taxon>Planctomycetota</taxon>
        <taxon>Phycisphaerae</taxon>
        <taxon>Phycisphaerales</taxon>
        <taxon>Phycisphaeraceae</taxon>
        <taxon>Natronomicrosphaera</taxon>
    </lineage>
</organism>
<sequence length="708" mass="78851">MMATPHHKNPYHPMILANGSDAVLLNYTGSMASGLTGHAHLEQHQGTLCGWYKPAHAGCVTPRYVPLLVESGYQIMLNGEVCDISDYEQQFFPQQALLKTRATARGAVVEIVAFLTHEHTLVERYKIISLPSGTRAQLAFYVRSTAGHMGGLVGVHHTQLEYHSSTPDQLAFDYHVDTVRGAGVMQVDRPADENYDAFPGLQYNQVKVGFTATKYLTLFDTSDTRSYRKQLNAQRECCRTLPYARIKRAHQTNWRTYAAKNSLTVPDATAQYLYDYSMYYLRANQYAATGAISCGPLPHLWAGGVHCPYDAAFAQQALLRNNRLEEGRAHVAFHRQGHAAARKLARSAGISGAIYSGWSDCRGQHLGVGHGRNWQDYLLKYKPLMPAYLVLDAYWQWVFDPQDADHRRNLPYMRDILALAIERFIIEHDDHATMRPCAPGNESEIVVENDTLNGLAYARALEGYAQMCQALGDTSAEQHGRLAGKLFKGIAKNTEQGVLLPYPDAPYLTGLQLDFYLLGLPAKGSRKSVQAGLRAMRTSWGLDSDQPSEAYRDWPWLNCRAGIALAHLKQPRQAFEWLLHAGSKASSLGALPEKIRMDGYAIGYGYVSPHALYAWMMSHAFAHDGPDDELAILWGFDGRWRDMSVENVRLAAGLLISLSVVAGKVTRVEIVNRSAQPLQRTLNLNPAYTGIKNRAVTIPSRDSIIVES</sequence>